<gene>
    <name evidence="3" type="primary">hpxD_1</name>
    <name evidence="3" type="ORF">GCM10009851_12180</name>
</gene>
<evidence type="ECO:0000313" key="3">
    <source>
        <dbReference type="EMBL" id="GAA2229157.1"/>
    </source>
</evidence>
<organism evidence="3 4">
    <name type="scientific">Herbiconiux moechotypicola</name>
    <dbReference type="NCBI Taxonomy" id="637393"/>
    <lineage>
        <taxon>Bacteria</taxon>
        <taxon>Bacillati</taxon>
        <taxon>Actinomycetota</taxon>
        <taxon>Actinomycetes</taxon>
        <taxon>Micrococcales</taxon>
        <taxon>Microbacteriaceae</taxon>
        <taxon>Herbiconiux</taxon>
    </lineage>
</organism>
<protein>
    <submittedName>
        <fullName evidence="3">Molybdenum cofactor-independent xanthine hydroxylase subunit HpxD</fullName>
    </submittedName>
</protein>
<dbReference type="EMBL" id="BAAAQY010000003">
    <property type="protein sequence ID" value="GAA2229157.1"/>
    <property type="molecule type" value="Genomic_DNA"/>
</dbReference>
<proteinExistence type="predicted"/>
<dbReference type="Proteomes" id="UP001500929">
    <property type="component" value="Unassembled WGS sequence"/>
</dbReference>
<keyword evidence="4" id="KW-1185">Reference proteome</keyword>
<feature type="domain" description="Vanillate O-demethylase oxygenase-like C-terminal catalytic" evidence="2">
    <location>
        <begin position="121"/>
        <end position="289"/>
    </location>
</feature>
<accession>A0ABN3DEU9</accession>
<dbReference type="Pfam" id="PF19112">
    <property type="entry name" value="VanA_C"/>
    <property type="match status" value="1"/>
</dbReference>
<dbReference type="Gene3D" id="3.90.380.10">
    <property type="entry name" value="Naphthalene 1,2-dioxygenase Alpha Subunit, Chain A, domain 1"/>
    <property type="match status" value="1"/>
</dbReference>
<comment type="caution">
    <text evidence="3">The sequence shown here is derived from an EMBL/GenBank/DDBJ whole genome shotgun (WGS) entry which is preliminary data.</text>
</comment>
<evidence type="ECO:0000256" key="1">
    <source>
        <dbReference type="ARBA" id="ARBA00023002"/>
    </source>
</evidence>
<dbReference type="SUPFAM" id="SSF55961">
    <property type="entry name" value="Bet v1-like"/>
    <property type="match status" value="1"/>
</dbReference>
<dbReference type="InterPro" id="IPR044043">
    <property type="entry name" value="VanA_C_cat"/>
</dbReference>
<name>A0ABN3DEU9_9MICO</name>
<reference evidence="3 4" key="1">
    <citation type="journal article" date="2019" name="Int. J. Syst. Evol. Microbiol.">
        <title>The Global Catalogue of Microorganisms (GCM) 10K type strain sequencing project: providing services to taxonomists for standard genome sequencing and annotation.</title>
        <authorList>
            <consortium name="The Broad Institute Genomics Platform"/>
            <consortium name="The Broad Institute Genome Sequencing Center for Infectious Disease"/>
            <person name="Wu L."/>
            <person name="Ma J."/>
        </authorList>
    </citation>
    <scope>NUCLEOTIDE SEQUENCE [LARGE SCALE GENOMIC DNA]</scope>
    <source>
        <strain evidence="3 4">JCM 16117</strain>
    </source>
</reference>
<dbReference type="RefSeq" id="WP_259478724.1">
    <property type="nucleotide sequence ID" value="NZ_BAAAQY010000003.1"/>
</dbReference>
<evidence type="ECO:0000313" key="4">
    <source>
        <dbReference type="Proteomes" id="UP001500929"/>
    </source>
</evidence>
<keyword evidence="1" id="KW-0560">Oxidoreductase</keyword>
<sequence>MADRFEPVLLDNDDTRLRRAWHPVGRSVDVGAEPFPARLLGTPLTLVRDGVVARAGHGREDEPHSPVRVVEGEAWGVQEIYGLVWVALEPPVAELPRIPEWFDPAYHSAVLTRTTTVGAGVLIDNFLDVTHFSYLHRQSFGRAKAVTDEGYSIIAKGDFVQLQHDTVLQEGRRQNNGEFGQRRIATYTYWPVYITHLQMYFPVDGDEAAATLVCQPESSDLTRAYVLVLIPRTDPGLDDQVRFSRQVLDEDLVIVERMADPRLCLSVRSELHTRADRAAVEMRRTLSDFLDACTVAQSTDAASAGASVPAAEVLA</sequence>
<dbReference type="PANTHER" id="PTHR21266">
    <property type="entry name" value="IRON-SULFUR DOMAIN CONTAINING PROTEIN"/>
    <property type="match status" value="1"/>
</dbReference>
<dbReference type="InterPro" id="IPR050584">
    <property type="entry name" value="Cholesterol_7-desaturase"/>
</dbReference>
<dbReference type="PANTHER" id="PTHR21266:SF60">
    <property type="entry name" value="3-KETOSTEROID-9-ALPHA-MONOOXYGENASE, OXYGENASE COMPONENT"/>
    <property type="match status" value="1"/>
</dbReference>
<evidence type="ECO:0000259" key="2">
    <source>
        <dbReference type="Pfam" id="PF19112"/>
    </source>
</evidence>